<comment type="caution">
    <text evidence="4">The sequence shown here is derived from an EMBL/GenBank/DDBJ whole genome shotgun (WGS) entry which is preliminary data.</text>
</comment>
<dbReference type="GO" id="GO:0030170">
    <property type="term" value="F:pyridoxal phosphate binding"/>
    <property type="evidence" value="ECO:0007669"/>
    <property type="project" value="InterPro"/>
</dbReference>
<name>A0A855XCT8_9BACT</name>
<evidence type="ECO:0000256" key="2">
    <source>
        <dbReference type="ARBA" id="ARBA00022679"/>
    </source>
</evidence>
<dbReference type="InterPro" id="IPR015424">
    <property type="entry name" value="PyrdxlP-dep_Trfase"/>
</dbReference>
<evidence type="ECO:0000313" key="5">
    <source>
        <dbReference type="Proteomes" id="UP000250918"/>
    </source>
</evidence>
<sequence>MSLAKYIDTLSTEIASIEESGTAKGHERVVTAFIPPAEKKGPRFLLEGFGDKQFIRMNSNSYLGLSVHPKLIKAEEEAAKKYGVGPGAVRFISGTYKPHAELERKLAAFHHREDCLLTSSAYTSVLGVIVTLCTPETIIISDELNHNCIINAMKLARPKDRKVYRHVNMADFEHKIVESIGQCETILVVTDGVFSMRGVFAPLLTICELAEKYNDMFLRGIVVIVDDSHGVGALGKTGRGTEEITQAKGVDIIVATLGKAFGVNGGYVCSSKEVIRYLRERNQFYIFTNPITQGEAAAGVAAIDILDSSEGRDLLMHLHSMTVFFRNGLIALGYETLASPHPVVPLLVRETEKTAKLVAYLFDHGVLATGLNYPIVPKGDQLIRFQVNASHTLHDLETVLGVLATFKRQHWSK</sequence>
<organism evidence="4 5">
    <name type="scientific">candidate division GN15 bacterium</name>
    <dbReference type="NCBI Taxonomy" id="2072418"/>
    <lineage>
        <taxon>Bacteria</taxon>
        <taxon>candidate division GN15</taxon>
    </lineage>
</organism>
<dbReference type="GO" id="GO:0016740">
    <property type="term" value="F:transferase activity"/>
    <property type="evidence" value="ECO:0007669"/>
    <property type="project" value="UniProtKB-KW"/>
</dbReference>
<gene>
    <name evidence="4" type="ORF">C3F09_00790</name>
</gene>
<dbReference type="PANTHER" id="PTHR13693">
    <property type="entry name" value="CLASS II AMINOTRANSFERASE/8-AMINO-7-OXONONANOATE SYNTHASE"/>
    <property type="match status" value="1"/>
</dbReference>
<evidence type="ECO:0000256" key="1">
    <source>
        <dbReference type="ARBA" id="ARBA00001933"/>
    </source>
</evidence>
<dbReference type="EMBL" id="PQAP01000003">
    <property type="protein sequence ID" value="PWB76244.1"/>
    <property type="molecule type" value="Genomic_DNA"/>
</dbReference>
<dbReference type="InterPro" id="IPR015421">
    <property type="entry name" value="PyrdxlP-dep_Trfase_major"/>
</dbReference>
<evidence type="ECO:0000313" key="4">
    <source>
        <dbReference type="EMBL" id="PWB76244.1"/>
    </source>
</evidence>
<keyword evidence="2" id="KW-0808">Transferase</keyword>
<evidence type="ECO:0000259" key="3">
    <source>
        <dbReference type="Pfam" id="PF00155"/>
    </source>
</evidence>
<dbReference type="Proteomes" id="UP000250918">
    <property type="component" value="Unassembled WGS sequence"/>
</dbReference>
<dbReference type="InterPro" id="IPR004839">
    <property type="entry name" value="Aminotransferase_I/II_large"/>
</dbReference>
<protein>
    <submittedName>
        <fullName evidence="4">7-keto-8-aminopelargonate synthetase</fullName>
    </submittedName>
</protein>
<dbReference type="InterPro" id="IPR050087">
    <property type="entry name" value="AON_synthase_class-II"/>
</dbReference>
<dbReference type="InterPro" id="IPR015422">
    <property type="entry name" value="PyrdxlP-dep_Trfase_small"/>
</dbReference>
<proteinExistence type="predicted"/>
<comment type="cofactor">
    <cofactor evidence="1">
        <name>pyridoxal 5'-phosphate</name>
        <dbReference type="ChEBI" id="CHEBI:597326"/>
    </cofactor>
</comment>
<dbReference type="Gene3D" id="3.40.640.10">
    <property type="entry name" value="Type I PLP-dependent aspartate aminotransferase-like (Major domain)"/>
    <property type="match status" value="1"/>
</dbReference>
<feature type="domain" description="Aminotransferase class I/classII large" evidence="3">
    <location>
        <begin position="53"/>
        <end position="401"/>
    </location>
</feature>
<dbReference type="Gene3D" id="3.90.1150.10">
    <property type="entry name" value="Aspartate Aminotransferase, domain 1"/>
    <property type="match status" value="1"/>
</dbReference>
<dbReference type="AlphaFoldDB" id="A0A855XCT8"/>
<dbReference type="Pfam" id="PF00155">
    <property type="entry name" value="Aminotran_1_2"/>
    <property type="match status" value="1"/>
</dbReference>
<reference evidence="4 5" key="1">
    <citation type="journal article" date="2018" name="ISME J.">
        <title>A methanotrophic archaeon couples anaerobic oxidation of methane to Fe(III) reduction.</title>
        <authorList>
            <person name="Cai C."/>
            <person name="Leu A.O."/>
            <person name="Xie G.J."/>
            <person name="Guo J."/>
            <person name="Feng Y."/>
            <person name="Zhao J.X."/>
            <person name="Tyson G.W."/>
            <person name="Yuan Z."/>
            <person name="Hu S."/>
        </authorList>
    </citation>
    <scope>NUCLEOTIDE SEQUENCE [LARGE SCALE GENOMIC DNA]</scope>
    <source>
        <strain evidence="4">FeB_12</strain>
    </source>
</reference>
<accession>A0A855XCT8</accession>
<dbReference type="SUPFAM" id="SSF53383">
    <property type="entry name" value="PLP-dependent transferases"/>
    <property type="match status" value="1"/>
</dbReference>